<reference evidence="2" key="1">
    <citation type="submission" date="2021-05" db="EMBL/GenBank/DDBJ databases">
        <authorList>
            <person name="Alioto T."/>
            <person name="Alioto T."/>
            <person name="Gomez Garrido J."/>
        </authorList>
    </citation>
    <scope>NUCLEOTIDE SEQUENCE</scope>
</reference>
<accession>A0A8D8VN72</accession>
<feature type="compositionally biased region" description="Low complexity" evidence="1">
    <location>
        <begin position="133"/>
        <end position="144"/>
    </location>
</feature>
<evidence type="ECO:0000313" key="2">
    <source>
        <dbReference type="EMBL" id="CAG6627649.1"/>
    </source>
</evidence>
<evidence type="ECO:0000256" key="1">
    <source>
        <dbReference type="SAM" id="MobiDB-lite"/>
    </source>
</evidence>
<sequence length="197" mass="21817">MKDTETKTIENYSSTAASDVCSVSSGYSFGTFSNGEIEDSRGKGDHVRDDEQYYYDAITKYEQLRSHSNVSYGPYETFGDGSNIPSKRSIQSCNYPNGTAEIPAESNMLTNLWNFSQGNLINKLDGLHKKDSMSTTKSNNSTNDVKPSNMNKFARKIVNEEACNHGNNIRNSERFEALQNGNPIVTVSSLRTGNPLP</sequence>
<protein>
    <submittedName>
        <fullName evidence="2">Uncharacterized protein</fullName>
    </submittedName>
</protein>
<dbReference type="EMBL" id="HBUF01065932">
    <property type="protein sequence ID" value="CAG6627649.1"/>
    <property type="molecule type" value="Transcribed_RNA"/>
</dbReference>
<proteinExistence type="predicted"/>
<dbReference type="AlphaFoldDB" id="A0A8D8VN72"/>
<name>A0A8D8VN72_9HEMI</name>
<organism evidence="2">
    <name type="scientific">Cacopsylla melanoneura</name>
    <dbReference type="NCBI Taxonomy" id="428564"/>
    <lineage>
        <taxon>Eukaryota</taxon>
        <taxon>Metazoa</taxon>
        <taxon>Ecdysozoa</taxon>
        <taxon>Arthropoda</taxon>
        <taxon>Hexapoda</taxon>
        <taxon>Insecta</taxon>
        <taxon>Pterygota</taxon>
        <taxon>Neoptera</taxon>
        <taxon>Paraneoptera</taxon>
        <taxon>Hemiptera</taxon>
        <taxon>Sternorrhyncha</taxon>
        <taxon>Psylloidea</taxon>
        <taxon>Psyllidae</taxon>
        <taxon>Psyllinae</taxon>
        <taxon>Cacopsylla</taxon>
    </lineage>
</organism>
<feature type="region of interest" description="Disordered" evidence="1">
    <location>
        <begin position="130"/>
        <end position="150"/>
    </location>
</feature>